<protein>
    <submittedName>
        <fullName evidence="2">Uncharacterized protein</fullName>
    </submittedName>
</protein>
<feature type="compositionally biased region" description="Low complexity" evidence="1">
    <location>
        <begin position="59"/>
        <end position="72"/>
    </location>
</feature>
<feature type="region of interest" description="Disordered" evidence="1">
    <location>
        <begin position="59"/>
        <end position="79"/>
    </location>
</feature>
<comment type="caution">
    <text evidence="2">The sequence shown here is derived from an EMBL/GenBank/DDBJ whole genome shotgun (WGS) entry which is preliminary data.</text>
</comment>
<reference evidence="2" key="1">
    <citation type="journal article" date="2020" name="Fungal Divers.">
        <title>Resolving the Mortierellaceae phylogeny through synthesis of multi-gene phylogenetics and phylogenomics.</title>
        <authorList>
            <person name="Vandepol N."/>
            <person name="Liber J."/>
            <person name="Desiro A."/>
            <person name="Na H."/>
            <person name="Kennedy M."/>
            <person name="Barry K."/>
            <person name="Grigoriev I.V."/>
            <person name="Miller A.N."/>
            <person name="O'Donnell K."/>
            <person name="Stajich J.E."/>
            <person name="Bonito G."/>
        </authorList>
    </citation>
    <scope>NUCLEOTIDE SEQUENCE</scope>
    <source>
        <strain evidence="2">KOD1015</strain>
    </source>
</reference>
<gene>
    <name evidence="2" type="ORF">BGW38_010266</name>
</gene>
<sequence>MYSKNNTRQQVYSIRRAIRCLLGSVRAAPIDASSNSIASAVAGAVDSAASGADANAIPIGGASPGAGANPGALTGSDIQDRTRRLTRVGAAAAPVVATGSGANIDPMAAAGAAGDISPET</sequence>
<dbReference type="EMBL" id="JAABOA010008136">
    <property type="protein sequence ID" value="KAF9536229.1"/>
    <property type="molecule type" value="Genomic_DNA"/>
</dbReference>
<dbReference type="Proteomes" id="UP000780801">
    <property type="component" value="Unassembled WGS sequence"/>
</dbReference>
<proteinExistence type="predicted"/>
<evidence type="ECO:0000313" key="3">
    <source>
        <dbReference type="Proteomes" id="UP000780801"/>
    </source>
</evidence>
<keyword evidence="3" id="KW-1185">Reference proteome</keyword>
<evidence type="ECO:0000313" key="2">
    <source>
        <dbReference type="EMBL" id="KAF9536229.1"/>
    </source>
</evidence>
<name>A0A9P6JXD6_9FUNG</name>
<dbReference type="AlphaFoldDB" id="A0A9P6JXD6"/>
<organism evidence="2 3">
    <name type="scientific">Lunasporangiospora selenospora</name>
    <dbReference type="NCBI Taxonomy" id="979761"/>
    <lineage>
        <taxon>Eukaryota</taxon>
        <taxon>Fungi</taxon>
        <taxon>Fungi incertae sedis</taxon>
        <taxon>Mucoromycota</taxon>
        <taxon>Mortierellomycotina</taxon>
        <taxon>Mortierellomycetes</taxon>
        <taxon>Mortierellales</taxon>
        <taxon>Mortierellaceae</taxon>
        <taxon>Lunasporangiospora</taxon>
    </lineage>
</organism>
<feature type="non-terminal residue" evidence="2">
    <location>
        <position position="120"/>
    </location>
</feature>
<accession>A0A9P6JXD6</accession>
<evidence type="ECO:0000256" key="1">
    <source>
        <dbReference type="SAM" id="MobiDB-lite"/>
    </source>
</evidence>